<protein>
    <submittedName>
        <fullName evidence="1 2">Ty1-copia-like retrotransposon</fullName>
    </submittedName>
</protein>
<comment type="caution">
    <text evidence="1">The sequence shown here is derived from an EMBL/GenBank/DDBJ whole genome shotgun (WGS) entry which is preliminary data.</text>
</comment>
<evidence type="ECO:0000313" key="4">
    <source>
        <dbReference type="Proteomes" id="UP000321947"/>
    </source>
</evidence>
<gene>
    <name evidence="2" type="ORF">E5676_scaffold1754G00110</name>
    <name evidence="1" type="ORF">E6C27_scaffold3G00180</name>
</gene>
<accession>A0A5A7T593</accession>
<evidence type="ECO:0000313" key="2">
    <source>
        <dbReference type="EMBL" id="TYK24179.1"/>
    </source>
</evidence>
<name>A0A5A7T593_CUCMM</name>
<evidence type="ECO:0000313" key="1">
    <source>
        <dbReference type="EMBL" id="KAA0037306.1"/>
    </source>
</evidence>
<dbReference type="Proteomes" id="UP000321393">
    <property type="component" value="Unassembled WGS sequence"/>
</dbReference>
<dbReference type="OrthoDB" id="1912561at2759"/>
<dbReference type="Proteomes" id="UP000321947">
    <property type="component" value="Unassembled WGS sequence"/>
</dbReference>
<reference evidence="3 4" key="1">
    <citation type="submission" date="2019-08" db="EMBL/GenBank/DDBJ databases">
        <title>Draft genome sequences of two oriental melons (Cucumis melo L. var makuwa).</title>
        <authorList>
            <person name="Kwon S.-Y."/>
        </authorList>
    </citation>
    <scope>NUCLEOTIDE SEQUENCE [LARGE SCALE GENOMIC DNA]</scope>
    <source>
        <strain evidence="4">cv. Chang Bougi</strain>
        <strain evidence="3">cv. SW 3</strain>
        <tissue evidence="1">Leaf</tissue>
    </source>
</reference>
<evidence type="ECO:0000313" key="3">
    <source>
        <dbReference type="Proteomes" id="UP000321393"/>
    </source>
</evidence>
<proteinExistence type="predicted"/>
<dbReference type="EMBL" id="SSTE01019001">
    <property type="protein sequence ID" value="KAA0037306.1"/>
    <property type="molecule type" value="Genomic_DNA"/>
</dbReference>
<dbReference type="EMBL" id="SSTD01004012">
    <property type="protein sequence ID" value="TYK24179.1"/>
    <property type="molecule type" value="Genomic_DNA"/>
</dbReference>
<organism evidence="1 3">
    <name type="scientific">Cucumis melo var. makuwa</name>
    <name type="common">Oriental melon</name>
    <dbReference type="NCBI Taxonomy" id="1194695"/>
    <lineage>
        <taxon>Eukaryota</taxon>
        <taxon>Viridiplantae</taxon>
        <taxon>Streptophyta</taxon>
        <taxon>Embryophyta</taxon>
        <taxon>Tracheophyta</taxon>
        <taxon>Spermatophyta</taxon>
        <taxon>Magnoliopsida</taxon>
        <taxon>eudicotyledons</taxon>
        <taxon>Gunneridae</taxon>
        <taxon>Pentapetalae</taxon>
        <taxon>rosids</taxon>
        <taxon>fabids</taxon>
        <taxon>Cucurbitales</taxon>
        <taxon>Cucurbitaceae</taxon>
        <taxon>Benincaseae</taxon>
        <taxon>Cucumis</taxon>
    </lineage>
</organism>
<dbReference type="AlphaFoldDB" id="A0A5A7T593"/>
<sequence length="107" mass="11831">MSNSNDSSILGEDILTAVEAYDLESYLESTAESPTKYINPPSNHTLTATGSSSAHTVSILNPEYKIWKRQDRLISSWLLGSMDEDILNQMLNCTSGKLYKVSTLLNT</sequence>